<sequence length="82" mass="9158">MPTSHGVDIVTAINRSLTAKASLNTTMLYLAPKVEVQKQGLVTLFPLPRGIYIRSRVMRKYQARFGMGVGEGDFPLDPYLIF</sequence>
<reference evidence="1 2" key="1">
    <citation type="journal article" date="2019" name="J Genomics">
        <title>The Draft Genome of a Hydrogen-producing Cyanobacterium, Arthrospira platensis NIES-46.</title>
        <authorList>
            <person name="Suzuki S."/>
            <person name="Yamaguchi H."/>
            <person name="Kawachi M."/>
        </authorList>
    </citation>
    <scope>NUCLEOTIDE SEQUENCE [LARGE SCALE GENOMIC DNA]</scope>
    <source>
        <strain evidence="1 2">NIES-46</strain>
    </source>
</reference>
<name>A0A5M3T6U5_LIMPL</name>
<gene>
    <name evidence="1" type="ORF">NIES46_22380</name>
</gene>
<comment type="caution">
    <text evidence="1">The sequence shown here is derived from an EMBL/GenBank/DDBJ whole genome shotgun (WGS) entry which is preliminary data.</text>
</comment>
<evidence type="ECO:0000313" key="2">
    <source>
        <dbReference type="Proteomes" id="UP000326169"/>
    </source>
</evidence>
<accession>A0A5M3T6U5</accession>
<proteinExistence type="predicted"/>
<evidence type="ECO:0000313" key="1">
    <source>
        <dbReference type="EMBL" id="GCE94185.1"/>
    </source>
</evidence>
<keyword evidence="2" id="KW-1185">Reference proteome</keyword>
<protein>
    <submittedName>
        <fullName evidence="1">Uncharacterized protein</fullName>
    </submittedName>
</protein>
<dbReference type="Proteomes" id="UP000326169">
    <property type="component" value="Unassembled WGS sequence"/>
</dbReference>
<dbReference type="EMBL" id="BIMW01000090">
    <property type="protein sequence ID" value="GCE94185.1"/>
    <property type="molecule type" value="Genomic_DNA"/>
</dbReference>
<organism evidence="1 2">
    <name type="scientific">Limnospira platensis NIES-46</name>
    <dbReference type="NCBI Taxonomy" id="1236695"/>
    <lineage>
        <taxon>Bacteria</taxon>
        <taxon>Bacillati</taxon>
        <taxon>Cyanobacteriota</taxon>
        <taxon>Cyanophyceae</taxon>
        <taxon>Oscillatoriophycideae</taxon>
        <taxon>Oscillatoriales</taxon>
        <taxon>Sirenicapillariaceae</taxon>
        <taxon>Limnospira</taxon>
    </lineage>
</organism>